<dbReference type="Proteomes" id="UP000193862">
    <property type="component" value="Unassembled WGS sequence"/>
</dbReference>
<accession>A0A1Y5SZH2</accession>
<evidence type="ECO:0000313" key="2">
    <source>
        <dbReference type="EMBL" id="SLN51925.1"/>
    </source>
</evidence>
<feature type="signal peptide" evidence="1">
    <location>
        <begin position="1"/>
        <end position="23"/>
    </location>
</feature>
<reference evidence="2 3" key="1">
    <citation type="submission" date="2017-03" db="EMBL/GenBank/DDBJ databases">
        <authorList>
            <person name="Afonso C.L."/>
            <person name="Miller P.J."/>
            <person name="Scott M.A."/>
            <person name="Spackman E."/>
            <person name="Goraichik I."/>
            <person name="Dimitrov K.M."/>
            <person name="Suarez D.L."/>
            <person name="Swayne D.E."/>
        </authorList>
    </citation>
    <scope>NUCLEOTIDE SEQUENCE [LARGE SCALE GENOMIC DNA]</scope>
    <source>
        <strain evidence="2 3">CECT 8620</strain>
    </source>
</reference>
<name>A0A1Y5SZH2_9RHOB</name>
<feature type="chain" id="PRO_5012373481" evidence="1">
    <location>
        <begin position="24"/>
        <end position="194"/>
    </location>
</feature>
<evidence type="ECO:0000313" key="3">
    <source>
        <dbReference type="Proteomes" id="UP000193862"/>
    </source>
</evidence>
<organism evidence="2 3">
    <name type="scientific">Aquimixticola soesokkakensis</name>
    <dbReference type="NCBI Taxonomy" id="1519096"/>
    <lineage>
        <taxon>Bacteria</taxon>
        <taxon>Pseudomonadati</taxon>
        <taxon>Pseudomonadota</taxon>
        <taxon>Alphaproteobacteria</taxon>
        <taxon>Rhodobacterales</taxon>
        <taxon>Paracoccaceae</taxon>
        <taxon>Aquimixticola</taxon>
    </lineage>
</organism>
<sequence>MSRDKTLTVFATVLFLAGAPALATDCSAWPRFSASEPALAPLSVKAGNIGPHLSDSPHSDGVKLSSKLKGRDLWIDITAFPGTTSAVVAPRMVMQLGRLADESFDRVVLADDSEGLFTLTEPEVRMIGCQFIWGREGGQNPIALMREMYRAMRHYGSGAPITTAFTGRLLGDTSLAMQINNEIVLPKWVISAVQ</sequence>
<dbReference type="EMBL" id="FWFS01000008">
    <property type="protein sequence ID" value="SLN51925.1"/>
    <property type="molecule type" value="Genomic_DNA"/>
</dbReference>
<proteinExistence type="predicted"/>
<dbReference type="OrthoDB" id="7856009at2"/>
<dbReference type="AlphaFoldDB" id="A0A1Y5SZH2"/>
<keyword evidence="1" id="KW-0732">Signal</keyword>
<protein>
    <submittedName>
        <fullName evidence="2">Uncharacterized protein</fullName>
    </submittedName>
</protein>
<gene>
    <name evidence="2" type="ORF">AQS8620_02250</name>
</gene>
<dbReference type="RefSeq" id="WP_085836978.1">
    <property type="nucleotide sequence ID" value="NZ_FWFS01000008.1"/>
</dbReference>
<evidence type="ECO:0000256" key="1">
    <source>
        <dbReference type="SAM" id="SignalP"/>
    </source>
</evidence>
<keyword evidence="3" id="KW-1185">Reference proteome</keyword>